<dbReference type="SUPFAM" id="SSF81321">
    <property type="entry name" value="Family A G protein-coupled receptor-like"/>
    <property type="match status" value="1"/>
</dbReference>
<dbReference type="PANTHER" id="PTHR46641:SF2">
    <property type="entry name" value="FMRFAMIDE RECEPTOR"/>
    <property type="match status" value="1"/>
</dbReference>
<dbReference type="AlphaFoldDB" id="A0A553N8U8"/>
<keyword evidence="4 8" id="KW-1133">Transmembrane helix</keyword>
<evidence type="ECO:0000256" key="4">
    <source>
        <dbReference type="ARBA" id="ARBA00022989"/>
    </source>
</evidence>
<dbReference type="PRINTS" id="PR00237">
    <property type="entry name" value="GPCRRHODOPSN"/>
</dbReference>
<evidence type="ECO:0000256" key="2">
    <source>
        <dbReference type="ARBA" id="ARBA00010663"/>
    </source>
</evidence>
<sequence>MTDEIVSFEVYQSRQAQGLLPEEDSERTANRHKKVQIAASSQTWGLQRLNSRKKSGSMGSSTGNKFSNRLQVYSKKIESTNRDPVSSVSSCSTSSGHSGSSGPNRRKRSSGANTPGVDPLISTPLDTVVRVPQKNGFSQTCRVFNKKFLDYLCSKALVIQTFVVLAILCVPCNVVTFYVMNRISGEPHKNEMREPPDMDQMAFTGLSQNPKVTDSCQKPMNMSRVVLVRIQNGTVDSKTSVNPAKQINDMMVRLSKSFCESNKSNEHNLEHQMMSCFLNSSTRKASLLQMTEQAELDRETREEIRQKICFMHQNRSTTKGSSNVSNARTTSEMEGDNNLIVKCLTTMFYNMFKSKRTQIVPKVVKNYTCYESFKTHRFVVLQARRWFDGIGLVLTGVFGLIGNFMTLIVLHRQVSYIESTSNFNKLLMTLSLMDSLLILFYLVDVAMLVFVCHPPLWYRRLFSHFLFPGKFIVLSCSIYMVVAISAERYKAICYPLRHRPSSLQYISFVLFVSFVQNIPKFFEFHLANNDYTATPLTKDEFYHQFSQYWDKLVISGLLPFACLVFFNLRIYFKIRDSANYRYRFVGNSTFRRRLSQPPTDLTSSGSTNFLRSSGNCSNISRKSTVSGYRSPSTLNRSLSKRGAIGGTRQPLKRTRGKSECANDLGICMNDDPSDPKTIAADMNAQQPIGSCSCIYCSKSSSYVHRQRSHSESFFSRSRAHTCQERNGMDIELRREVHQLSERNTPQRGNLSSRILVTYCCLSMAKKGPSKEEDHMYSFTSSNNYLMKVNSIRTKDQDNRQRAYLVNRGQKLTHLQGRGSTKRRWLNPCLSSGKSSPLQPSDENGSVLAEPGCLGHITKDCHLGALTEDDIEEVTKQNDIFPSAGALPPQRDSSLHRRTLKRNASGQLHIRRRREKSTLILVAIVTIFILCHMVRLGIQAYRAINQLTMDKHTFCTNASQFSVPVFLYVLHSLSNLLVVLNSSVNFIVYCLVEESFRQELKNLLKRSFKRMAQFLSCQKAPQVTTQDVIPSCN</sequence>
<comment type="caution">
    <text evidence="10">The sequence shown here is derived from an EMBL/GenBank/DDBJ whole genome shotgun (WGS) entry which is preliminary data.</text>
</comment>
<dbReference type="EMBL" id="VCGU01000459">
    <property type="protein sequence ID" value="TRY61862.1"/>
    <property type="molecule type" value="Genomic_DNA"/>
</dbReference>
<comment type="similarity">
    <text evidence="2 6">Belongs to the G-protein coupled receptor 1 family.</text>
</comment>
<evidence type="ECO:0000256" key="5">
    <source>
        <dbReference type="ARBA" id="ARBA00023136"/>
    </source>
</evidence>
<dbReference type="PANTHER" id="PTHR46641">
    <property type="entry name" value="FMRFAMIDE RECEPTOR-RELATED"/>
    <property type="match status" value="1"/>
</dbReference>
<dbReference type="Gene3D" id="1.20.1070.10">
    <property type="entry name" value="Rhodopsin 7-helix transmembrane proteins"/>
    <property type="match status" value="2"/>
</dbReference>
<feature type="transmembrane region" description="Helical" evidence="8">
    <location>
        <begin position="156"/>
        <end position="180"/>
    </location>
</feature>
<keyword evidence="6" id="KW-0297">G-protein coupled receptor</keyword>
<comment type="subcellular location">
    <subcellularLocation>
        <location evidence="1">Membrane</location>
    </subcellularLocation>
</comment>
<evidence type="ECO:0000313" key="11">
    <source>
        <dbReference type="Proteomes" id="UP000318571"/>
    </source>
</evidence>
<evidence type="ECO:0000313" key="10">
    <source>
        <dbReference type="EMBL" id="TRY61862.1"/>
    </source>
</evidence>
<keyword evidence="3 6" id="KW-0812">Transmembrane</keyword>
<dbReference type="Proteomes" id="UP000318571">
    <property type="component" value="Chromosome 8"/>
</dbReference>
<keyword evidence="6" id="KW-0675">Receptor</keyword>
<feature type="region of interest" description="Disordered" evidence="7">
    <location>
        <begin position="825"/>
        <end position="844"/>
    </location>
</feature>
<organism evidence="10 11">
    <name type="scientific">Tigriopus californicus</name>
    <name type="common">Marine copepod</name>
    <dbReference type="NCBI Taxonomy" id="6832"/>
    <lineage>
        <taxon>Eukaryota</taxon>
        <taxon>Metazoa</taxon>
        <taxon>Ecdysozoa</taxon>
        <taxon>Arthropoda</taxon>
        <taxon>Crustacea</taxon>
        <taxon>Multicrustacea</taxon>
        <taxon>Hexanauplia</taxon>
        <taxon>Copepoda</taxon>
        <taxon>Harpacticoida</taxon>
        <taxon>Harpacticidae</taxon>
        <taxon>Tigriopus</taxon>
    </lineage>
</organism>
<feature type="compositionally biased region" description="Polar residues" evidence="7">
    <location>
        <begin position="596"/>
        <end position="637"/>
    </location>
</feature>
<feature type="region of interest" description="Disordered" evidence="7">
    <location>
        <begin position="14"/>
        <end position="65"/>
    </location>
</feature>
<dbReference type="PROSITE" id="PS50262">
    <property type="entry name" value="G_PROTEIN_RECEP_F1_2"/>
    <property type="match status" value="1"/>
</dbReference>
<feature type="compositionally biased region" description="Polar residues" evidence="7">
    <location>
        <begin position="38"/>
        <end position="49"/>
    </location>
</feature>
<feature type="transmembrane region" description="Helical" evidence="8">
    <location>
        <begin position="386"/>
        <end position="410"/>
    </location>
</feature>
<evidence type="ECO:0000256" key="6">
    <source>
        <dbReference type="RuleBase" id="RU000688"/>
    </source>
</evidence>
<evidence type="ECO:0000259" key="9">
    <source>
        <dbReference type="PROSITE" id="PS50262"/>
    </source>
</evidence>
<gene>
    <name evidence="10" type="ORF">TCAL_12552</name>
</gene>
<reference evidence="10 11" key="1">
    <citation type="journal article" date="2018" name="Nat. Ecol. Evol.">
        <title>Genomic signatures of mitonuclear coevolution across populations of Tigriopus californicus.</title>
        <authorList>
            <person name="Barreto F.S."/>
            <person name="Watson E.T."/>
            <person name="Lima T.G."/>
            <person name="Willett C.S."/>
            <person name="Edmands S."/>
            <person name="Li W."/>
            <person name="Burton R.S."/>
        </authorList>
    </citation>
    <scope>NUCLEOTIDE SEQUENCE [LARGE SCALE GENOMIC DNA]</scope>
    <source>
        <strain evidence="10 11">San Diego</strain>
    </source>
</reference>
<dbReference type="PROSITE" id="PS00237">
    <property type="entry name" value="G_PROTEIN_RECEP_F1_1"/>
    <property type="match status" value="1"/>
</dbReference>
<protein>
    <recommendedName>
        <fullName evidence="9">G-protein coupled receptors family 1 profile domain-containing protein</fullName>
    </recommendedName>
</protein>
<feature type="transmembrane region" description="Helical" evidence="8">
    <location>
        <begin position="552"/>
        <end position="572"/>
    </location>
</feature>
<feature type="transmembrane region" description="Helical" evidence="8">
    <location>
        <begin position="462"/>
        <end position="482"/>
    </location>
</feature>
<keyword evidence="6" id="KW-0807">Transducer</keyword>
<dbReference type="STRING" id="6832.A0A553N8U8"/>
<dbReference type="GO" id="GO:0004930">
    <property type="term" value="F:G protein-coupled receptor activity"/>
    <property type="evidence" value="ECO:0007669"/>
    <property type="project" value="UniProtKB-KW"/>
</dbReference>
<dbReference type="GO" id="GO:0016020">
    <property type="term" value="C:membrane"/>
    <property type="evidence" value="ECO:0007669"/>
    <property type="project" value="UniProtKB-SubCell"/>
</dbReference>
<feature type="transmembrane region" description="Helical" evidence="8">
    <location>
        <begin position="965"/>
        <end position="991"/>
    </location>
</feature>
<dbReference type="InterPro" id="IPR052954">
    <property type="entry name" value="GPCR-Ligand_Int"/>
</dbReference>
<feature type="region of interest" description="Disordered" evidence="7">
    <location>
        <begin position="79"/>
        <end position="121"/>
    </location>
</feature>
<dbReference type="OrthoDB" id="6076970at2759"/>
<keyword evidence="11" id="KW-1185">Reference proteome</keyword>
<feature type="transmembrane region" description="Helical" evidence="8">
    <location>
        <begin position="918"/>
        <end position="937"/>
    </location>
</feature>
<evidence type="ECO:0000256" key="7">
    <source>
        <dbReference type="SAM" id="MobiDB-lite"/>
    </source>
</evidence>
<evidence type="ECO:0000256" key="3">
    <source>
        <dbReference type="ARBA" id="ARBA00022692"/>
    </source>
</evidence>
<dbReference type="InterPro" id="IPR017452">
    <property type="entry name" value="GPCR_Rhodpsn_7TM"/>
</dbReference>
<feature type="region of interest" description="Disordered" evidence="7">
    <location>
        <begin position="594"/>
        <end position="655"/>
    </location>
</feature>
<dbReference type="InterPro" id="IPR000276">
    <property type="entry name" value="GPCR_Rhodpsn"/>
</dbReference>
<name>A0A553N8U8_TIGCA</name>
<feature type="compositionally biased region" description="Polar residues" evidence="7">
    <location>
        <begin position="828"/>
        <end position="843"/>
    </location>
</feature>
<feature type="compositionally biased region" description="Low complexity" evidence="7">
    <location>
        <begin position="86"/>
        <end position="102"/>
    </location>
</feature>
<proteinExistence type="inferred from homology"/>
<evidence type="ECO:0000256" key="8">
    <source>
        <dbReference type="SAM" id="Phobius"/>
    </source>
</evidence>
<evidence type="ECO:0000256" key="1">
    <source>
        <dbReference type="ARBA" id="ARBA00004370"/>
    </source>
</evidence>
<feature type="domain" description="G-protein coupled receptors family 1 profile" evidence="9">
    <location>
        <begin position="402"/>
        <end position="988"/>
    </location>
</feature>
<feature type="transmembrane region" description="Helical" evidence="8">
    <location>
        <begin position="430"/>
        <end position="450"/>
    </location>
</feature>
<accession>A0A553N8U8</accession>
<keyword evidence="5 8" id="KW-0472">Membrane</keyword>